<name>A0A842HVS0_9SPHN</name>
<evidence type="ECO:0000313" key="11">
    <source>
        <dbReference type="Proteomes" id="UP000564378"/>
    </source>
</evidence>
<feature type="transmembrane region" description="Helical" evidence="8">
    <location>
        <begin position="38"/>
        <end position="54"/>
    </location>
</feature>
<evidence type="ECO:0000256" key="6">
    <source>
        <dbReference type="ARBA" id="ARBA00023118"/>
    </source>
</evidence>
<keyword evidence="11" id="KW-1185">Reference proteome</keyword>
<keyword evidence="6" id="KW-0051">Antiviral defense</keyword>
<evidence type="ECO:0000259" key="9">
    <source>
        <dbReference type="Pfam" id="PF18967"/>
    </source>
</evidence>
<sequence>MSQEPETPGKDWPDSVNYLLRTTQQHHVQLSLMADQKASILVGASFVVFTLALRDGVGTTPSPASVILAASSFLSAVLAVLAIIPSTGKRPKGAPNLLFFGGFTALTENAYIDEMLERTQAPEEVYRLMLRDIHQNGTVLYRKKYRFLSYAFKAFLIGLILSFAAFVGQLLSVPGLG</sequence>
<dbReference type="Pfam" id="PF18967">
    <property type="entry name" value="PycTM"/>
    <property type="match status" value="1"/>
</dbReference>
<dbReference type="RefSeq" id="WP_185800245.1">
    <property type="nucleotide sequence ID" value="NZ_JACJVJ010000001.1"/>
</dbReference>
<feature type="transmembrane region" description="Helical" evidence="8">
    <location>
        <begin position="66"/>
        <end position="84"/>
    </location>
</feature>
<dbReference type="GO" id="GO:0000166">
    <property type="term" value="F:nucleotide binding"/>
    <property type="evidence" value="ECO:0007669"/>
    <property type="project" value="UniProtKB-KW"/>
</dbReference>
<keyword evidence="3 8" id="KW-0812">Transmembrane</keyword>
<evidence type="ECO:0000256" key="1">
    <source>
        <dbReference type="ARBA" id="ARBA00004236"/>
    </source>
</evidence>
<evidence type="ECO:0000256" key="8">
    <source>
        <dbReference type="SAM" id="Phobius"/>
    </source>
</evidence>
<evidence type="ECO:0000256" key="5">
    <source>
        <dbReference type="ARBA" id="ARBA00022989"/>
    </source>
</evidence>
<protein>
    <recommendedName>
        <fullName evidence="9">Pycsar effector protein domain-containing protein</fullName>
    </recommendedName>
</protein>
<evidence type="ECO:0000313" key="10">
    <source>
        <dbReference type="EMBL" id="MBC2777005.1"/>
    </source>
</evidence>
<evidence type="ECO:0000256" key="7">
    <source>
        <dbReference type="ARBA" id="ARBA00023136"/>
    </source>
</evidence>
<comment type="subcellular location">
    <subcellularLocation>
        <location evidence="1">Cell membrane</location>
    </subcellularLocation>
</comment>
<keyword evidence="5 8" id="KW-1133">Transmembrane helix</keyword>
<evidence type="ECO:0000256" key="2">
    <source>
        <dbReference type="ARBA" id="ARBA00022475"/>
    </source>
</evidence>
<proteinExistence type="predicted"/>
<dbReference type="GO" id="GO:0005886">
    <property type="term" value="C:plasma membrane"/>
    <property type="evidence" value="ECO:0007669"/>
    <property type="project" value="UniProtKB-SubCell"/>
</dbReference>
<comment type="caution">
    <text evidence="10">The sequence shown here is derived from an EMBL/GenBank/DDBJ whole genome shotgun (WGS) entry which is preliminary data.</text>
</comment>
<keyword evidence="7 8" id="KW-0472">Membrane</keyword>
<feature type="transmembrane region" description="Helical" evidence="8">
    <location>
        <begin position="150"/>
        <end position="171"/>
    </location>
</feature>
<dbReference type="GO" id="GO:0051607">
    <property type="term" value="P:defense response to virus"/>
    <property type="evidence" value="ECO:0007669"/>
    <property type="project" value="UniProtKB-KW"/>
</dbReference>
<keyword evidence="4" id="KW-0547">Nucleotide-binding</keyword>
<dbReference type="Proteomes" id="UP000564378">
    <property type="component" value="Unassembled WGS sequence"/>
</dbReference>
<evidence type="ECO:0000256" key="3">
    <source>
        <dbReference type="ARBA" id="ARBA00022692"/>
    </source>
</evidence>
<keyword evidence="2" id="KW-1003">Cell membrane</keyword>
<reference evidence="10 11" key="1">
    <citation type="submission" date="2020-08" db="EMBL/GenBank/DDBJ databases">
        <title>Draft genome sequence of Parasphingopyxis sp. GrpM-11.</title>
        <authorList>
            <person name="Oh J."/>
            <person name="Roh D.-H."/>
        </authorList>
    </citation>
    <scope>NUCLEOTIDE SEQUENCE [LARGE SCALE GENOMIC DNA]</scope>
    <source>
        <strain evidence="10 11">GrpM-11</strain>
    </source>
</reference>
<dbReference type="AlphaFoldDB" id="A0A842HVS0"/>
<organism evidence="10 11">
    <name type="scientific">Parasphingopyxis marina</name>
    <dbReference type="NCBI Taxonomy" id="2761622"/>
    <lineage>
        <taxon>Bacteria</taxon>
        <taxon>Pseudomonadati</taxon>
        <taxon>Pseudomonadota</taxon>
        <taxon>Alphaproteobacteria</taxon>
        <taxon>Sphingomonadales</taxon>
        <taxon>Sphingomonadaceae</taxon>
        <taxon>Parasphingopyxis</taxon>
    </lineage>
</organism>
<dbReference type="EMBL" id="JACJVJ010000001">
    <property type="protein sequence ID" value="MBC2777005.1"/>
    <property type="molecule type" value="Genomic_DNA"/>
</dbReference>
<dbReference type="InterPro" id="IPR043760">
    <property type="entry name" value="PycTM_dom"/>
</dbReference>
<gene>
    <name evidence="10" type="ORF">H6P80_05150</name>
</gene>
<evidence type="ECO:0000256" key="4">
    <source>
        <dbReference type="ARBA" id="ARBA00022741"/>
    </source>
</evidence>
<accession>A0A842HVS0</accession>
<feature type="domain" description="Pycsar effector protein" evidence="9">
    <location>
        <begin position="19"/>
        <end position="167"/>
    </location>
</feature>